<accession>A0A1X0RDN5</accession>
<dbReference type="GO" id="GO:0003725">
    <property type="term" value="F:double-stranded RNA binding"/>
    <property type="evidence" value="ECO:0007669"/>
    <property type="project" value="InterPro"/>
</dbReference>
<dbReference type="GO" id="GO:0019901">
    <property type="term" value="F:protein kinase binding"/>
    <property type="evidence" value="ECO:0007669"/>
    <property type="project" value="TreeGrafter"/>
</dbReference>
<evidence type="ECO:0000256" key="1">
    <source>
        <dbReference type="SAM" id="MobiDB-lite"/>
    </source>
</evidence>
<dbReference type="OrthoDB" id="10067079at2759"/>
<dbReference type="PANTHER" id="PTHR13507">
    <property type="entry name" value="PRKR-INTERACTING PROTEIN 1"/>
    <property type="match status" value="1"/>
</dbReference>
<dbReference type="AlphaFoldDB" id="A0A1X0RDN5"/>
<feature type="compositionally biased region" description="Pro residues" evidence="1">
    <location>
        <begin position="41"/>
        <end position="56"/>
    </location>
</feature>
<feature type="compositionally biased region" description="Polar residues" evidence="1">
    <location>
        <begin position="1"/>
        <end position="23"/>
    </location>
</feature>
<feature type="region of interest" description="Disordered" evidence="1">
    <location>
        <begin position="90"/>
        <end position="153"/>
    </location>
</feature>
<feature type="compositionally biased region" description="Basic and acidic residues" evidence="1">
    <location>
        <begin position="135"/>
        <end position="153"/>
    </location>
</feature>
<dbReference type="InterPro" id="IPR009548">
    <property type="entry name" value="Prkrip1"/>
</dbReference>
<evidence type="ECO:0000313" key="2">
    <source>
        <dbReference type="EMBL" id="ORE10126.1"/>
    </source>
</evidence>
<dbReference type="GO" id="GO:0005730">
    <property type="term" value="C:nucleolus"/>
    <property type="evidence" value="ECO:0007669"/>
    <property type="project" value="TreeGrafter"/>
</dbReference>
<feature type="compositionally biased region" description="Basic and acidic residues" evidence="1">
    <location>
        <begin position="24"/>
        <end position="37"/>
    </location>
</feature>
<feature type="region of interest" description="Disordered" evidence="1">
    <location>
        <begin position="1"/>
        <end position="78"/>
    </location>
</feature>
<dbReference type="VEuPathDB" id="FungiDB:BCV72DRAFT_302260"/>
<feature type="compositionally biased region" description="Basic residues" evidence="1">
    <location>
        <begin position="120"/>
        <end position="134"/>
    </location>
</feature>
<feature type="compositionally biased region" description="Basic and acidic residues" evidence="1">
    <location>
        <begin position="90"/>
        <end position="113"/>
    </location>
</feature>
<name>A0A1X0RDN5_RHIZD</name>
<dbReference type="Pfam" id="PF06658">
    <property type="entry name" value="DUF1168"/>
    <property type="match status" value="1"/>
</dbReference>
<dbReference type="PANTHER" id="PTHR13507:SF0">
    <property type="entry name" value="PRKR-INTERACTING PROTEIN 1"/>
    <property type="match status" value="1"/>
</dbReference>
<dbReference type="Proteomes" id="UP000242414">
    <property type="component" value="Unassembled WGS sequence"/>
</dbReference>
<gene>
    <name evidence="2" type="ORF">BCV72DRAFT_302260</name>
</gene>
<dbReference type="EMBL" id="KV921869">
    <property type="protein sequence ID" value="ORE10126.1"/>
    <property type="molecule type" value="Genomic_DNA"/>
</dbReference>
<dbReference type="GO" id="GO:0004860">
    <property type="term" value="F:protein kinase inhibitor activity"/>
    <property type="evidence" value="ECO:0007669"/>
    <property type="project" value="TreeGrafter"/>
</dbReference>
<sequence>MSTEINEKPSNGKNKHNLTPAQKQQKELEKLFERIDKPVQIPTPPPTDKNPVPPPKDFVRNVSGSSAGAGSGDFHVYRAQRRREYARLKFMEDQEKQEKEQREYQERLARLREEDEERTAKKRAKRQRRNKKKQEKSNNIEEKKEKEEEKERA</sequence>
<reference evidence="2" key="1">
    <citation type="journal article" date="2016" name="Proc. Natl. Acad. Sci. U.S.A.">
        <title>Lipid metabolic changes in an early divergent fungus govern the establishment of a mutualistic symbiosis with endobacteria.</title>
        <authorList>
            <person name="Lastovetsky O.A."/>
            <person name="Gaspar M.L."/>
            <person name="Mondo S.J."/>
            <person name="LaButti K.M."/>
            <person name="Sandor L."/>
            <person name="Grigoriev I.V."/>
            <person name="Henry S.A."/>
            <person name="Pawlowska T.E."/>
        </authorList>
    </citation>
    <scope>NUCLEOTIDE SEQUENCE [LARGE SCALE GENOMIC DNA]</scope>
    <source>
        <strain evidence="2">ATCC 52814</strain>
    </source>
</reference>
<protein>
    <submittedName>
        <fullName evidence="2">DUF1168-domain-containing protein</fullName>
    </submittedName>
</protein>
<organism evidence="2">
    <name type="scientific">Rhizopus microsporus var. microsporus</name>
    <dbReference type="NCBI Taxonomy" id="86635"/>
    <lineage>
        <taxon>Eukaryota</taxon>
        <taxon>Fungi</taxon>
        <taxon>Fungi incertae sedis</taxon>
        <taxon>Mucoromycota</taxon>
        <taxon>Mucoromycotina</taxon>
        <taxon>Mucoromycetes</taxon>
        <taxon>Mucorales</taxon>
        <taxon>Mucorineae</taxon>
        <taxon>Rhizopodaceae</taxon>
        <taxon>Rhizopus</taxon>
    </lineage>
</organism>
<proteinExistence type="predicted"/>